<dbReference type="Gene3D" id="3.40.50.720">
    <property type="entry name" value="NAD(P)-binding Rossmann-like Domain"/>
    <property type="match status" value="1"/>
</dbReference>
<dbReference type="PANTHER" id="PTHR13812">
    <property type="entry name" value="KETIMINE REDUCTASE MU-CRYSTALLIN"/>
    <property type="match status" value="1"/>
</dbReference>
<dbReference type="NCBIfam" id="NF045512">
    <property type="entry name" value="PyrPipCarbRedLhpI"/>
    <property type="match status" value="1"/>
</dbReference>
<proteinExistence type="predicted"/>
<dbReference type="EMBL" id="JAJBZT010000002">
    <property type="protein sequence ID" value="MCB6183079.1"/>
    <property type="molecule type" value="Genomic_DNA"/>
</dbReference>
<organism evidence="1 2">
    <name type="scientific">Leeia speluncae</name>
    <dbReference type="NCBI Taxonomy" id="2884804"/>
    <lineage>
        <taxon>Bacteria</taxon>
        <taxon>Pseudomonadati</taxon>
        <taxon>Pseudomonadota</taxon>
        <taxon>Betaproteobacteria</taxon>
        <taxon>Neisseriales</taxon>
        <taxon>Leeiaceae</taxon>
        <taxon>Leeia</taxon>
    </lineage>
</organism>
<dbReference type="Gene3D" id="3.30.1780.10">
    <property type="entry name" value="ornithine cyclodeaminase, domain 1"/>
    <property type="match status" value="1"/>
</dbReference>
<evidence type="ECO:0000313" key="2">
    <source>
        <dbReference type="Proteomes" id="UP001165395"/>
    </source>
</evidence>
<sequence>MRIFNATETAALLPYPALVAQLANTMPEYAAEQIHSPERQVIPLNNGGVLLSMPASAKDIAIHKLVNVCPTNQAINLPTIHGLVNAFDPNTGAPLFSLDGPTVTGRRTAAVTCLAIKTLLATPPSVVRLIGTGTQSKSHAEAIATMFPEATLLIASRNEEAASAFIQTMAAVGVTVAAAQQHPLNEAADVVITLTTSKTPIYDEAPSANRLVIGVGAFQPTSAEVSAKVVNASELVVDDLHGAKEEAGDIILAGSDWQQVKALASYLNQPAPTGRPIFFKSVGSAAWDLAAGRVAAAQLASVA</sequence>
<gene>
    <name evidence="1" type="ORF">LIN78_05890</name>
</gene>
<keyword evidence="2" id="KW-1185">Reference proteome</keyword>
<dbReference type="PIRSF" id="PIRSF001439">
    <property type="entry name" value="CryM"/>
    <property type="match status" value="1"/>
</dbReference>
<dbReference type="SUPFAM" id="SSF51735">
    <property type="entry name" value="NAD(P)-binding Rossmann-fold domains"/>
    <property type="match status" value="1"/>
</dbReference>
<name>A0ABS8D4H6_9NEIS</name>
<reference evidence="1" key="1">
    <citation type="submission" date="2021-10" db="EMBL/GenBank/DDBJ databases">
        <title>The complete genome sequence of Leeia sp. TBRC 13508.</title>
        <authorList>
            <person name="Charoenyingcharoen P."/>
            <person name="Yukphan P."/>
        </authorList>
    </citation>
    <scope>NUCLEOTIDE SEQUENCE</scope>
    <source>
        <strain evidence="1">TBRC 13508</strain>
    </source>
</reference>
<dbReference type="Proteomes" id="UP001165395">
    <property type="component" value="Unassembled WGS sequence"/>
</dbReference>
<dbReference type="InterPro" id="IPR003462">
    <property type="entry name" value="ODC_Mu_crystall"/>
</dbReference>
<comment type="caution">
    <text evidence="1">The sequence shown here is derived from an EMBL/GenBank/DDBJ whole genome shotgun (WGS) entry which is preliminary data.</text>
</comment>
<evidence type="ECO:0000313" key="1">
    <source>
        <dbReference type="EMBL" id="MCB6183079.1"/>
    </source>
</evidence>
<dbReference type="NCBIfam" id="NF005603">
    <property type="entry name" value="PRK07340.1"/>
    <property type="match status" value="1"/>
</dbReference>
<dbReference type="PANTHER" id="PTHR13812:SF19">
    <property type="entry name" value="KETIMINE REDUCTASE MU-CRYSTALLIN"/>
    <property type="match status" value="1"/>
</dbReference>
<dbReference type="InterPro" id="IPR023401">
    <property type="entry name" value="ODC_N"/>
</dbReference>
<protein>
    <submittedName>
        <fullName evidence="1">Delta(1)-pyrroline-2-carboxylate reductase family protein</fullName>
    </submittedName>
</protein>
<dbReference type="InterPro" id="IPR036291">
    <property type="entry name" value="NAD(P)-bd_dom_sf"/>
</dbReference>
<dbReference type="Pfam" id="PF02423">
    <property type="entry name" value="OCD_Mu_crystall"/>
    <property type="match status" value="1"/>
</dbReference>
<dbReference type="InterPro" id="IPR053444">
    <property type="entry name" value="Pyr2C_reductase-like"/>
</dbReference>
<accession>A0ABS8D4H6</accession>
<dbReference type="RefSeq" id="WP_227179468.1">
    <property type="nucleotide sequence ID" value="NZ_JAJBZT010000002.1"/>
</dbReference>